<evidence type="ECO:0000313" key="2">
    <source>
        <dbReference type="EMBL" id="ORY10036.1"/>
    </source>
</evidence>
<dbReference type="OrthoDB" id="2157530at2759"/>
<dbReference type="InterPro" id="IPR052895">
    <property type="entry name" value="HetReg/Transcr_Mod"/>
</dbReference>
<proteinExistence type="predicted"/>
<dbReference type="EMBL" id="MCFA01000078">
    <property type="protein sequence ID" value="ORY10036.1"/>
    <property type="molecule type" value="Genomic_DNA"/>
</dbReference>
<dbReference type="PANTHER" id="PTHR24148:SF81">
    <property type="entry name" value="HETEROKARYON INCOMPATIBILITY DOMAIN-CONTAINING PROTEIN"/>
    <property type="match status" value="1"/>
</dbReference>
<comment type="caution">
    <text evidence="2">The sequence shown here is derived from an EMBL/GenBank/DDBJ whole genome shotgun (WGS) entry which is preliminary data.</text>
</comment>
<evidence type="ECO:0000313" key="3">
    <source>
        <dbReference type="Proteomes" id="UP000193144"/>
    </source>
</evidence>
<name>A0A1Y1ZII4_9PLEO</name>
<evidence type="ECO:0000259" key="1">
    <source>
        <dbReference type="Pfam" id="PF06985"/>
    </source>
</evidence>
<organism evidence="2 3">
    <name type="scientific">Clohesyomyces aquaticus</name>
    <dbReference type="NCBI Taxonomy" id="1231657"/>
    <lineage>
        <taxon>Eukaryota</taxon>
        <taxon>Fungi</taxon>
        <taxon>Dikarya</taxon>
        <taxon>Ascomycota</taxon>
        <taxon>Pezizomycotina</taxon>
        <taxon>Dothideomycetes</taxon>
        <taxon>Pleosporomycetidae</taxon>
        <taxon>Pleosporales</taxon>
        <taxon>Lindgomycetaceae</taxon>
        <taxon>Clohesyomyces</taxon>
    </lineage>
</organism>
<protein>
    <recommendedName>
        <fullName evidence="1">Heterokaryon incompatibility domain-containing protein</fullName>
    </recommendedName>
</protein>
<feature type="non-terminal residue" evidence="2">
    <location>
        <position position="102"/>
    </location>
</feature>
<dbReference type="PANTHER" id="PTHR24148">
    <property type="entry name" value="ANKYRIN REPEAT DOMAIN-CONTAINING PROTEIN 39 HOMOLOG-RELATED"/>
    <property type="match status" value="1"/>
</dbReference>
<feature type="domain" description="Heterokaryon incompatibility" evidence="1">
    <location>
        <begin position="4"/>
        <end position="96"/>
    </location>
</feature>
<dbReference type="Proteomes" id="UP000193144">
    <property type="component" value="Unassembled WGS sequence"/>
</dbReference>
<sequence>RMDWVDAIYINQENLAERTTQVAKMKCLYRKCTRVAVYLGEDLITCSTRFPKSAPLDSLYQKKCIFPKNHPLREFPFRLTKLLSRRYFSRFWIIQELAVCQR</sequence>
<keyword evidence="3" id="KW-1185">Reference proteome</keyword>
<reference evidence="2 3" key="1">
    <citation type="submission" date="2016-07" db="EMBL/GenBank/DDBJ databases">
        <title>Pervasive Adenine N6-methylation of Active Genes in Fungi.</title>
        <authorList>
            <consortium name="DOE Joint Genome Institute"/>
            <person name="Mondo S.J."/>
            <person name="Dannebaum R.O."/>
            <person name="Kuo R.C."/>
            <person name="Labutti K."/>
            <person name="Haridas S."/>
            <person name="Kuo A."/>
            <person name="Salamov A."/>
            <person name="Ahrendt S.R."/>
            <person name="Lipzen A."/>
            <person name="Sullivan W."/>
            <person name="Andreopoulos W.B."/>
            <person name="Clum A."/>
            <person name="Lindquist E."/>
            <person name="Daum C."/>
            <person name="Ramamoorthy G.K."/>
            <person name="Gryganskyi A."/>
            <person name="Culley D."/>
            <person name="Magnuson J.K."/>
            <person name="James T.Y."/>
            <person name="O'Malley M.A."/>
            <person name="Stajich J.E."/>
            <person name="Spatafora J.W."/>
            <person name="Visel A."/>
            <person name="Grigoriev I.V."/>
        </authorList>
    </citation>
    <scope>NUCLEOTIDE SEQUENCE [LARGE SCALE GENOMIC DNA]</scope>
    <source>
        <strain evidence="2 3">CBS 115471</strain>
    </source>
</reference>
<feature type="non-terminal residue" evidence="2">
    <location>
        <position position="1"/>
    </location>
</feature>
<gene>
    <name evidence="2" type="ORF">BCR34DRAFT_464749</name>
</gene>
<accession>A0A1Y1ZII4</accession>
<dbReference type="InterPro" id="IPR010730">
    <property type="entry name" value="HET"/>
</dbReference>
<dbReference type="AlphaFoldDB" id="A0A1Y1ZII4"/>
<dbReference type="STRING" id="1231657.A0A1Y1ZII4"/>
<dbReference type="Pfam" id="PF06985">
    <property type="entry name" value="HET"/>
    <property type="match status" value="1"/>
</dbReference>